<reference evidence="1 2" key="1">
    <citation type="journal article" date="2003" name="J. Bacteriol.">
        <title>Complete genome sequence of the oral pathogenic bacterium Porphyromonas gingivalis strain W83.</title>
        <authorList>
            <person name="Nelson K."/>
            <person name="Fleishmann R."/>
            <person name="DeBoy R."/>
            <person name="Paulsen I."/>
            <person name="Fouts D."/>
            <person name="Eisen J."/>
            <person name="Daugherty S."/>
            <person name="Dodson R."/>
            <person name="Durkin A."/>
            <person name="Gwinn M."/>
            <person name="Haft D."/>
            <person name="Kolonay J."/>
            <person name="Nelson W."/>
            <person name="White O."/>
            <person name="Mason T."/>
            <person name="Tallon L."/>
            <person name="Gray J."/>
            <person name="Granger D."/>
            <person name="Tettelin H."/>
            <person name="Dong H."/>
            <person name="Galvin J."/>
            <person name="Duncan M."/>
            <person name="Dewhirst F."/>
            <person name="Fraser C."/>
        </authorList>
    </citation>
    <scope>NUCLEOTIDE SEQUENCE [LARGE SCALE GENOMIC DNA]</scope>
    <source>
        <strain evidence="2">ATCC BAA-308 / W83</strain>
    </source>
</reference>
<dbReference type="KEGG" id="pgi:PG_0161"/>
<dbReference type="AlphaFoldDB" id="Q7MXL3"/>
<dbReference type="HOGENOM" id="CLU_3219986_0_0_10"/>
<accession>Q7MXL3</accession>
<dbReference type="Proteomes" id="UP000000588">
    <property type="component" value="Chromosome"/>
</dbReference>
<evidence type="ECO:0000313" key="1">
    <source>
        <dbReference type="EMBL" id="AAQ65401.1"/>
    </source>
</evidence>
<sequence>MANMLMTDIYRILDHKKLQIVFDAAEERCSLKHKQILDKLKLMARSRCS</sequence>
<name>Q7MXL3_PORGI</name>
<dbReference type="EnsemblBacteria" id="AAQ65401">
    <property type="protein sequence ID" value="AAQ65401"/>
    <property type="gene ID" value="PG_0161"/>
</dbReference>
<proteinExistence type="predicted"/>
<keyword evidence="2" id="KW-1185">Reference proteome</keyword>
<organism evidence="1 2">
    <name type="scientific">Porphyromonas gingivalis (strain ATCC BAA-308 / W83)</name>
    <dbReference type="NCBI Taxonomy" id="242619"/>
    <lineage>
        <taxon>Bacteria</taxon>
        <taxon>Pseudomonadati</taxon>
        <taxon>Bacteroidota</taxon>
        <taxon>Bacteroidia</taxon>
        <taxon>Bacteroidales</taxon>
        <taxon>Porphyromonadaceae</taxon>
        <taxon>Porphyromonas</taxon>
    </lineage>
</organism>
<dbReference type="EMBL" id="AE015924">
    <property type="protein sequence ID" value="AAQ65401.1"/>
    <property type="molecule type" value="Genomic_DNA"/>
</dbReference>
<protein>
    <submittedName>
        <fullName evidence="1">Uncharacterized protein</fullName>
    </submittedName>
</protein>
<dbReference type="STRING" id="242619.PG_0161"/>
<gene>
    <name evidence="1" type="ordered locus">PG_0161</name>
</gene>
<evidence type="ECO:0000313" key="2">
    <source>
        <dbReference type="Proteomes" id="UP000000588"/>
    </source>
</evidence>